<protein>
    <submittedName>
        <fullName evidence="2">Uncharacterized protein</fullName>
    </submittedName>
</protein>
<reference evidence="2 3" key="1">
    <citation type="submission" date="2019-02" db="EMBL/GenBank/DDBJ databases">
        <title>Halonotius sp. a new haloqrchaeon isolated from saline water.</title>
        <authorList>
            <person name="Duran-Viseras A."/>
            <person name="Sanchez-Porro C."/>
            <person name="Ventosa A."/>
        </authorList>
    </citation>
    <scope>NUCLEOTIDE SEQUENCE [LARGE SCALE GENOMIC DNA]</scope>
    <source>
        <strain evidence="2 3">F9-27</strain>
    </source>
</reference>
<sequence>MSHPVISRIAEQTGATPVATDHLFGDIRQVSFDADTEYAAIVAAAATVDAETSDVMVWGCGRSIDGCPRVAIQRFESTDPSDDDGYDRDREHSILNAQGTATRGSVTARPGQSPNTTVQK</sequence>
<comment type="caution">
    <text evidence="2">The sequence shown here is derived from an EMBL/GenBank/DDBJ whole genome shotgun (WGS) entry which is preliminary data.</text>
</comment>
<organism evidence="2 3">
    <name type="scientific">Halonotius roseus</name>
    <dbReference type="NCBI Taxonomy" id="2511997"/>
    <lineage>
        <taxon>Archaea</taxon>
        <taxon>Methanobacteriati</taxon>
        <taxon>Methanobacteriota</taxon>
        <taxon>Stenosarchaea group</taxon>
        <taxon>Halobacteria</taxon>
        <taxon>Halobacteriales</taxon>
        <taxon>Haloferacaceae</taxon>
        <taxon>Halonotius</taxon>
    </lineage>
</organism>
<feature type="compositionally biased region" description="Polar residues" evidence="1">
    <location>
        <begin position="95"/>
        <end position="120"/>
    </location>
</feature>
<evidence type="ECO:0000256" key="1">
    <source>
        <dbReference type="SAM" id="MobiDB-lite"/>
    </source>
</evidence>
<dbReference type="RefSeq" id="WP_142442469.1">
    <property type="nucleotide sequence ID" value="NZ_SESI01000001.1"/>
</dbReference>
<gene>
    <name evidence="2" type="ORF">EWF95_02450</name>
</gene>
<proteinExistence type="predicted"/>
<evidence type="ECO:0000313" key="3">
    <source>
        <dbReference type="Proteomes" id="UP000315385"/>
    </source>
</evidence>
<keyword evidence="3" id="KW-1185">Reference proteome</keyword>
<dbReference type="AlphaFoldDB" id="A0A544QQU7"/>
<dbReference type="EMBL" id="SESI01000001">
    <property type="protein sequence ID" value="TQQ81815.1"/>
    <property type="molecule type" value="Genomic_DNA"/>
</dbReference>
<name>A0A544QQU7_9EURY</name>
<evidence type="ECO:0000313" key="2">
    <source>
        <dbReference type="EMBL" id="TQQ81815.1"/>
    </source>
</evidence>
<accession>A0A544QQU7</accession>
<dbReference type="Proteomes" id="UP000315385">
    <property type="component" value="Unassembled WGS sequence"/>
</dbReference>
<feature type="region of interest" description="Disordered" evidence="1">
    <location>
        <begin position="76"/>
        <end position="120"/>
    </location>
</feature>